<feature type="compositionally biased region" description="Basic and acidic residues" evidence="8">
    <location>
        <begin position="296"/>
        <end position="305"/>
    </location>
</feature>
<protein>
    <recommendedName>
        <fullName evidence="9">BED-type domain-containing protein</fullName>
    </recommendedName>
</protein>
<feature type="compositionally biased region" description="Acidic residues" evidence="8">
    <location>
        <begin position="96"/>
        <end position="105"/>
    </location>
</feature>
<feature type="domain" description="BED-type" evidence="9">
    <location>
        <begin position="199"/>
        <end position="256"/>
    </location>
</feature>
<dbReference type="AlphaFoldDB" id="A0A4Y7L0K3"/>
<reference evidence="10 11" key="1">
    <citation type="journal article" date="2018" name="Science">
        <title>The opium poppy genome and morphinan production.</title>
        <authorList>
            <person name="Guo L."/>
            <person name="Winzer T."/>
            <person name="Yang X."/>
            <person name="Li Y."/>
            <person name="Ning Z."/>
            <person name="He Z."/>
            <person name="Teodor R."/>
            <person name="Lu Y."/>
            <person name="Bowser T.A."/>
            <person name="Graham I.A."/>
            <person name="Ye K."/>
        </authorList>
    </citation>
    <scope>NUCLEOTIDE SEQUENCE [LARGE SCALE GENOMIC DNA]</scope>
    <source>
        <strain evidence="11">cv. HN1</strain>
        <tissue evidence="10">Leaves</tissue>
    </source>
</reference>
<feature type="domain" description="BED-type" evidence="9">
    <location>
        <begin position="3"/>
        <end position="59"/>
    </location>
</feature>
<name>A0A4Y7L0K3_PAPSO</name>
<dbReference type="GO" id="GO:0046983">
    <property type="term" value="F:protein dimerization activity"/>
    <property type="evidence" value="ECO:0007669"/>
    <property type="project" value="InterPro"/>
</dbReference>
<proteinExistence type="predicted"/>
<keyword evidence="4" id="KW-0862">Zinc</keyword>
<gene>
    <name evidence="10" type="ORF">C5167_002087</name>
</gene>
<dbReference type="Pfam" id="PF02892">
    <property type="entry name" value="zf-BED"/>
    <property type="match status" value="1"/>
</dbReference>
<evidence type="ECO:0000259" key="9">
    <source>
        <dbReference type="PROSITE" id="PS50808"/>
    </source>
</evidence>
<evidence type="ECO:0000256" key="3">
    <source>
        <dbReference type="ARBA" id="ARBA00022771"/>
    </source>
</evidence>
<feature type="region of interest" description="Disordered" evidence="8">
    <location>
        <begin position="74"/>
        <end position="105"/>
    </location>
</feature>
<dbReference type="GO" id="GO:0008270">
    <property type="term" value="F:zinc ion binding"/>
    <property type="evidence" value="ECO:0007669"/>
    <property type="project" value="UniProtKB-KW"/>
</dbReference>
<sequence length="910" mass="103552">MPRARDIGWEHGTMIAGHRHHVQCNYCNRIMIGGVTRFKKHLASRRGEIRGCEAVPNEVRELIEKHLVAWETRKTTDKKRKKVHEEASNDRAYDDKDTDSDDESDRDYAAARMDNLRALHEAEEAHQSIYTGLWDCVRPLDYTVVVSQALQQRHPVLLNFAVSTPTDTDHEEPTTESQVLYDSFPPVQFKSEQGSAPPRATDLGWVHGVMVDGDQQKIKCRYCHKMILGGGISRLKQHLAGERGNIAPCDKVPEEVKSQMLQHLGFKVWERKKKLQEECKNEDSLKSPLLSNSGRSGKEWDEGTSGRRKRQKKQVIPLGTPSTQPPLQHLPFFSQESVDQADMAVAKFMYDAGISFNAANSLYFQQMADAISAVGPGYKMPSYDSLRGDLLYRSTQEAGELCQDLRKSWEVTGCSVIADRWISRTGCTVINFFIYCSKGTIFLKSIDASEASKSSEELFNLFDSIVQEVGPRNIVHFITDTTPNYKAAGKMLMNKYKTFFWSACAAHCINLMLEELGEIDEIKEALRRAKKVCQFIYNHAWVLNTMRKITGGRDIVRPALTRFATNFLTLQNIVSLKEPLHQMFTSTTWMESAMSKQRSWKVTETVLDPQFWSLCSLTLKVTEPLLAILNLVGSEERPCMGYLYDAMEKARRAIIDSFDSEESSHLPFLKVIDRIWEEDLHSPLHAAAHYLNPSIFYNPGFCTNPVIQKGLLDCIEGLEPSLIAQDMITRQKTSYDDAVGDFSRPVAIRGRESLAPATWWSLYAADYPDLQRFAIRILSQTCSGTRCDRNWSTFERIHLKSRNRLEHERLDNLIFVHYNLRLQERHSAACKTVRQTQDPICVEELDNGVDDWVEDPGDYEEEMGWMGVSGGLPHGDGFSLNKPSDVKDECTYNVEELGNNNTKHADNQET</sequence>
<feature type="region of interest" description="Disordered" evidence="8">
    <location>
        <begin position="280"/>
        <end position="329"/>
    </location>
</feature>
<keyword evidence="6" id="KW-0539">Nucleus</keyword>
<dbReference type="Pfam" id="PF04937">
    <property type="entry name" value="DUF659"/>
    <property type="match status" value="1"/>
</dbReference>
<evidence type="ECO:0000256" key="1">
    <source>
        <dbReference type="ARBA" id="ARBA00004123"/>
    </source>
</evidence>
<accession>A0A4Y7L0K3</accession>
<dbReference type="Pfam" id="PF05699">
    <property type="entry name" value="Dimer_Tnp_hAT"/>
    <property type="match status" value="1"/>
</dbReference>
<dbReference type="PROSITE" id="PS50808">
    <property type="entry name" value="ZF_BED"/>
    <property type="match status" value="2"/>
</dbReference>
<dbReference type="InterPro" id="IPR008906">
    <property type="entry name" value="HATC_C_dom"/>
</dbReference>
<evidence type="ECO:0000313" key="11">
    <source>
        <dbReference type="Proteomes" id="UP000316621"/>
    </source>
</evidence>
<dbReference type="SUPFAM" id="SSF53098">
    <property type="entry name" value="Ribonuclease H-like"/>
    <property type="match status" value="1"/>
</dbReference>
<comment type="subcellular location">
    <subcellularLocation>
        <location evidence="1">Nucleus</location>
    </subcellularLocation>
</comment>
<evidence type="ECO:0000256" key="4">
    <source>
        <dbReference type="ARBA" id="ARBA00022833"/>
    </source>
</evidence>
<feature type="compositionally biased region" description="Basic and acidic residues" evidence="8">
    <location>
        <begin position="83"/>
        <end position="95"/>
    </location>
</feature>
<dbReference type="GO" id="GO:0003677">
    <property type="term" value="F:DNA binding"/>
    <property type="evidence" value="ECO:0007669"/>
    <property type="project" value="UniProtKB-KW"/>
</dbReference>
<keyword evidence="3 7" id="KW-0863">Zinc-finger</keyword>
<evidence type="ECO:0000256" key="7">
    <source>
        <dbReference type="PROSITE-ProRule" id="PRU00027"/>
    </source>
</evidence>
<evidence type="ECO:0000256" key="8">
    <source>
        <dbReference type="SAM" id="MobiDB-lite"/>
    </source>
</evidence>
<keyword evidence="2" id="KW-0479">Metal-binding</keyword>
<evidence type="ECO:0000256" key="2">
    <source>
        <dbReference type="ARBA" id="ARBA00022723"/>
    </source>
</evidence>
<dbReference type="InterPro" id="IPR012337">
    <property type="entry name" value="RNaseH-like_sf"/>
</dbReference>
<evidence type="ECO:0000313" key="10">
    <source>
        <dbReference type="EMBL" id="RZC77739.1"/>
    </source>
</evidence>
<dbReference type="InterPro" id="IPR003656">
    <property type="entry name" value="Znf_BED"/>
</dbReference>
<dbReference type="GO" id="GO:0005634">
    <property type="term" value="C:nucleus"/>
    <property type="evidence" value="ECO:0007669"/>
    <property type="project" value="UniProtKB-SubCell"/>
</dbReference>
<keyword evidence="5" id="KW-0238">DNA-binding</keyword>
<dbReference type="PANTHER" id="PTHR32166">
    <property type="entry name" value="OSJNBA0013A04.12 PROTEIN"/>
    <property type="match status" value="1"/>
</dbReference>
<dbReference type="OMA" id="WSACGAH"/>
<dbReference type="Proteomes" id="UP000316621">
    <property type="component" value="Chromosome 9"/>
</dbReference>
<evidence type="ECO:0000256" key="6">
    <source>
        <dbReference type="ARBA" id="ARBA00023242"/>
    </source>
</evidence>
<dbReference type="PANTHER" id="PTHR32166:SF116">
    <property type="entry name" value="BINDING PROTEIN, PUTATIVE-RELATED"/>
    <property type="match status" value="1"/>
</dbReference>
<dbReference type="InterPro" id="IPR007021">
    <property type="entry name" value="DUF659"/>
</dbReference>
<organism evidence="10 11">
    <name type="scientific">Papaver somniferum</name>
    <name type="common">Opium poppy</name>
    <dbReference type="NCBI Taxonomy" id="3469"/>
    <lineage>
        <taxon>Eukaryota</taxon>
        <taxon>Viridiplantae</taxon>
        <taxon>Streptophyta</taxon>
        <taxon>Embryophyta</taxon>
        <taxon>Tracheophyta</taxon>
        <taxon>Spermatophyta</taxon>
        <taxon>Magnoliopsida</taxon>
        <taxon>Ranunculales</taxon>
        <taxon>Papaveraceae</taxon>
        <taxon>Papaveroideae</taxon>
        <taxon>Papaver</taxon>
    </lineage>
</organism>
<dbReference type="Gramene" id="RZC77739">
    <property type="protein sequence ID" value="RZC77739"/>
    <property type="gene ID" value="C5167_002087"/>
</dbReference>
<keyword evidence="11" id="KW-1185">Reference proteome</keyword>
<dbReference type="EMBL" id="CM010723">
    <property type="protein sequence ID" value="RZC77739.1"/>
    <property type="molecule type" value="Genomic_DNA"/>
</dbReference>
<evidence type="ECO:0000256" key="5">
    <source>
        <dbReference type="ARBA" id="ARBA00023125"/>
    </source>
</evidence>
<dbReference type="STRING" id="3469.A0A4Y7L0K3"/>